<dbReference type="Proteomes" id="UP000298252">
    <property type="component" value="Unassembled WGS sequence"/>
</dbReference>
<dbReference type="STRING" id="1424659.SAMN05216368_10333"/>
<sequence>MTSVQDVLAVLESAGFERLSKPLTVVGTEFDFEAAARGTNTSHDLVLIATDQVPRRRLKRLVAGLARSLDLAASRRPVSLVLLGGVAGSDRIELERYARILPIESSSPDTAEIEEAVAVLLPLKLPNADLVHGSDPVNEVMAVLGPLKTTSDHIALVKAAADGTDAVRETLRRYANDGAGWTDEVEGDDE</sequence>
<protein>
    <submittedName>
        <fullName evidence="1">Uncharacterized protein</fullName>
    </submittedName>
</protein>
<dbReference type="EMBL" id="SOFD01000016">
    <property type="protein sequence ID" value="TFB78441.1"/>
    <property type="molecule type" value="Genomic_DNA"/>
</dbReference>
<organism evidence="1 3">
    <name type="scientific">Cryobacterium flavum</name>
    <dbReference type="NCBI Taxonomy" id="1424659"/>
    <lineage>
        <taxon>Bacteria</taxon>
        <taxon>Bacillati</taxon>
        <taxon>Actinomycetota</taxon>
        <taxon>Actinomycetes</taxon>
        <taxon>Micrococcales</taxon>
        <taxon>Microbacteriaceae</taxon>
        <taxon>Cryobacterium</taxon>
    </lineage>
</organism>
<evidence type="ECO:0000313" key="4">
    <source>
        <dbReference type="Proteomes" id="UP000298252"/>
    </source>
</evidence>
<reference evidence="2 4" key="2">
    <citation type="submission" date="2019-03" db="EMBL/GenBank/DDBJ databases">
        <title>Genomics of glacier-inhabiting Cryobacterium strains.</title>
        <authorList>
            <person name="Liu Q."/>
            <person name="Xin Y.-H."/>
        </authorList>
    </citation>
    <scope>NUCLEOTIDE SEQUENCE [LARGE SCALE GENOMIC DNA]</scope>
    <source>
        <strain evidence="2 4">Hh8</strain>
    </source>
</reference>
<gene>
    <name evidence="2" type="ORF">E3O21_06055</name>
    <name evidence="1" type="ORF">SAMN05216368_10333</name>
</gene>
<accession>A0A4R8V5U8</accession>
<evidence type="ECO:0000313" key="1">
    <source>
        <dbReference type="EMBL" id="SDM94586.1"/>
    </source>
</evidence>
<evidence type="ECO:0000313" key="2">
    <source>
        <dbReference type="EMBL" id="TFB78441.1"/>
    </source>
</evidence>
<keyword evidence="4" id="KW-1185">Reference proteome</keyword>
<evidence type="ECO:0000313" key="3">
    <source>
        <dbReference type="Proteomes" id="UP000199639"/>
    </source>
</evidence>
<reference evidence="1 3" key="1">
    <citation type="submission" date="2016-10" db="EMBL/GenBank/DDBJ databases">
        <authorList>
            <person name="Varghese N."/>
            <person name="Submissions S."/>
        </authorList>
    </citation>
    <scope>NUCLEOTIDE SEQUENCE [LARGE SCALE GENOMIC DNA]</scope>
    <source>
        <strain evidence="1 3">CGMCC 1.11215</strain>
    </source>
</reference>
<dbReference type="Proteomes" id="UP000199639">
    <property type="component" value="Unassembled WGS sequence"/>
</dbReference>
<dbReference type="AlphaFoldDB" id="A0A4R8V5U8"/>
<proteinExistence type="predicted"/>
<dbReference type="EMBL" id="FNIB01000003">
    <property type="protein sequence ID" value="SDM94586.1"/>
    <property type="molecule type" value="Genomic_DNA"/>
</dbReference>
<name>A0A4R8V5U8_9MICO</name>